<reference evidence="2 3" key="1">
    <citation type="journal article" date="2019" name="Commun. Biol.">
        <title>The bagworm genome reveals a unique fibroin gene that provides high tensile strength.</title>
        <authorList>
            <person name="Kono N."/>
            <person name="Nakamura H."/>
            <person name="Ohtoshi R."/>
            <person name="Tomita M."/>
            <person name="Numata K."/>
            <person name="Arakawa K."/>
        </authorList>
    </citation>
    <scope>NUCLEOTIDE SEQUENCE [LARGE SCALE GENOMIC DNA]</scope>
</reference>
<feature type="region of interest" description="Disordered" evidence="1">
    <location>
        <begin position="43"/>
        <end position="71"/>
    </location>
</feature>
<sequence>MWLAVHRVFRPLRGDDAIAPLALFADECARADIIRLLFPPESPIGKFNAGKAKRSKKPFNELSGRAPAAGRGASGPDVFFITARRVGASNSISTRMLLRFDSARCDR</sequence>
<name>A0A4C1UQR3_EUMVA</name>
<keyword evidence="3" id="KW-1185">Reference proteome</keyword>
<dbReference type="Proteomes" id="UP000299102">
    <property type="component" value="Unassembled WGS sequence"/>
</dbReference>
<proteinExistence type="predicted"/>
<dbReference type="AlphaFoldDB" id="A0A4C1UQR3"/>
<evidence type="ECO:0000313" key="2">
    <source>
        <dbReference type="EMBL" id="GBP28813.1"/>
    </source>
</evidence>
<comment type="caution">
    <text evidence="2">The sequence shown here is derived from an EMBL/GenBank/DDBJ whole genome shotgun (WGS) entry which is preliminary data.</text>
</comment>
<protein>
    <submittedName>
        <fullName evidence="2">Uncharacterized protein</fullName>
    </submittedName>
</protein>
<accession>A0A4C1UQR3</accession>
<gene>
    <name evidence="2" type="ORF">EVAR_19858_1</name>
</gene>
<organism evidence="2 3">
    <name type="scientific">Eumeta variegata</name>
    <name type="common">Bagworm moth</name>
    <name type="synonym">Eumeta japonica</name>
    <dbReference type="NCBI Taxonomy" id="151549"/>
    <lineage>
        <taxon>Eukaryota</taxon>
        <taxon>Metazoa</taxon>
        <taxon>Ecdysozoa</taxon>
        <taxon>Arthropoda</taxon>
        <taxon>Hexapoda</taxon>
        <taxon>Insecta</taxon>
        <taxon>Pterygota</taxon>
        <taxon>Neoptera</taxon>
        <taxon>Endopterygota</taxon>
        <taxon>Lepidoptera</taxon>
        <taxon>Glossata</taxon>
        <taxon>Ditrysia</taxon>
        <taxon>Tineoidea</taxon>
        <taxon>Psychidae</taxon>
        <taxon>Oiketicinae</taxon>
        <taxon>Eumeta</taxon>
    </lineage>
</organism>
<dbReference type="EMBL" id="BGZK01000211">
    <property type="protein sequence ID" value="GBP28813.1"/>
    <property type="molecule type" value="Genomic_DNA"/>
</dbReference>
<evidence type="ECO:0000256" key="1">
    <source>
        <dbReference type="SAM" id="MobiDB-lite"/>
    </source>
</evidence>
<evidence type="ECO:0000313" key="3">
    <source>
        <dbReference type="Proteomes" id="UP000299102"/>
    </source>
</evidence>